<dbReference type="InterPro" id="IPR029061">
    <property type="entry name" value="THDP-binding"/>
</dbReference>
<dbReference type="InterPro" id="IPR002880">
    <property type="entry name" value="Pyrv_Fd/Flavodoxin_OxRdtase_N"/>
</dbReference>
<reference evidence="5 6" key="1">
    <citation type="submission" date="2018-09" db="EMBL/GenBank/DDBJ databases">
        <title>YIM 75000 draft genome.</title>
        <authorList>
            <person name="Tang S."/>
            <person name="Feng Y."/>
        </authorList>
    </citation>
    <scope>NUCLEOTIDE SEQUENCE [LARGE SCALE GENOMIC DNA]</scope>
    <source>
        <strain evidence="5 6">YIM 75000</strain>
    </source>
</reference>
<proteinExistence type="predicted"/>
<gene>
    <name evidence="5" type="ORF">D5H78_16465</name>
</gene>
<keyword evidence="6" id="KW-1185">Reference proteome</keyword>
<dbReference type="Gene3D" id="3.40.920.10">
    <property type="entry name" value="Pyruvate-ferredoxin oxidoreductase, PFOR, domain III"/>
    <property type="match status" value="1"/>
</dbReference>
<dbReference type="SUPFAM" id="SSF52922">
    <property type="entry name" value="TK C-terminal domain-like"/>
    <property type="match status" value="1"/>
</dbReference>
<dbReference type="InterPro" id="IPR002869">
    <property type="entry name" value="Pyrv_flavodox_OxRed_cen"/>
</dbReference>
<keyword evidence="1" id="KW-0560">Oxidoreductase</keyword>
<dbReference type="InterPro" id="IPR019752">
    <property type="entry name" value="Pyrv/ketoisovalerate_OxRed_cat"/>
</dbReference>
<name>A0A3A3YRZ6_9ACTN</name>
<dbReference type="Gene3D" id="3.40.50.970">
    <property type="match status" value="1"/>
</dbReference>
<dbReference type="CDD" id="cd07034">
    <property type="entry name" value="TPP_PYR_PFOR_IOR-alpha_like"/>
    <property type="match status" value="1"/>
</dbReference>
<dbReference type="GO" id="GO:0000287">
    <property type="term" value="F:magnesium ion binding"/>
    <property type="evidence" value="ECO:0007669"/>
    <property type="project" value="UniProtKB-ARBA"/>
</dbReference>
<dbReference type="PANTHER" id="PTHR32154">
    <property type="entry name" value="PYRUVATE-FLAVODOXIN OXIDOREDUCTASE-RELATED"/>
    <property type="match status" value="1"/>
</dbReference>
<evidence type="ECO:0000259" key="3">
    <source>
        <dbReference type="Pfam" id="PF01558"/>
    </source>
</evidence>
<dbReference type="NCBIfam" id="TIGR03710">
    <property type="entry name" value="OAFO_sf"/>
    <property type="match status" value="1"/>
</dbReference>
<dbReference type="Proteomes" id="UP000265614">
    <property type="component" value="Unassembled WGS sequence"/>
</dbReference>
<feature type="domain" description="Pyruvate flavodoxin/ferredoxin oxidoreductase pyrimidine binding" evidence="4">
    <location>
        <begin position="274"/>
        <end position="463"/>
    </location>
</feature>
<accession>A0A3A3YRZ6</accession>
<organism evidence="5 6">
    <name type="scientific">Vallicoccus soli</name>
    <dbReference type="NCBI Taxonomy" id="2339232"/>
    <lineage>
        <taxon>Bacteria</taxon>
        <taxon>Bacillati</taxon>
        <taxon>Actinomycetota</taxon>
        <taxon>Actinomycetes</taxon>
        <taxon>Motilibacterales</taxon>
        <taxon>Vallicoccaceae</taxon>
        <taxon>Vallicoccus</taxon>
    </lineage>
</organism>
<dbReference type="EMBL" id="QZEZ01000009">
    <property type="protein sequence ID" value="RJK93416.1"/>
    <property type="molecule type" value="Genomic_DNA"/>
</dbReference>
<feature type="region of interest" description="Disordered" evidence="2">
    <location>
        <begin position="639"/>
        <end position="671"/>
    </location>
</feature>
<dbReference type="Pfam" id="PF01855">
    <property type="entry name" value="POR_N"/>
    <property type="match status" value="1"/>
</dbReference>
<evidence type="ECO:0000313" key="6">
    <source>
        <dbReference type="Proteomes" id="UP000265614"/>
    </source>
</evidence>
<dbReference type="GO" id="GO:0006979">
    <property type="term" value="P:response to oxidative stress"/>
    <property type="evidence" value="ECO:0007669"/>
    <property type="project" value="TreeGrafter"/>
</dbReference>
<dbReference type="Pfam" id="PF01558">
    <property type="entry name" value="POR"/>
    <property type="match status" value="1"/>
</dbReference>
<dbReference type="GO" id="GO:0016903">
    <property type="term" value="F:oxidoreductase activity, acting on the aldehyde or oxo group of donors"/>
    <property type="evidence" value="ECO:0007669"/>
    <property type="project" value="InterPro"/>
</dbReference>
<dbReference type="FunFam" id="3.40.920.10:FF:000002">
    <property type="entry name" value="2-oxoglutarate oxidoreductase, alpha subunit"/>
    <property type="match status" value="1"/>
</dbReference>
<dbReference type="SUPFAM" id="SSF53323">
    <property type="entry name" value="Pyruvate-ferredoxin oxidoreductase, PFOR, domain III"/>
    <property type="match status" value="1"/>
</dbReference>
<feature type="domain" description="Pyruvate/ketoisovalerate oxidoreductase catalytic" evidence="3">
    <location>
        <begin position="37"/>
        <end position="224"/>
    </location>
</feature>
<comment type="caution">
    <text evidence="5">The sequence shown here is derived from an EMBL/GenBank/DDBJ whole genome shotgun (WGS) entry which is preliminary data.</text>
</comment>
<feature type="compositionally biased region" description="Basic and acidic residues" evidence="2">
    <location>
        <begin position="662"/>
        <end position="671"/>
    </location>
</feature>
<protein>
    <submittedName>
        <fullName evidence="5">2-oxoacid:acceptor oxidoreductase subunit alpha</fullName>
    </submittedName>
</protein>
<dbReference type="AlphaFoldDB" id="A0A3A3YRZ6"/>
<dbReference type="FunFam" id="3.40.50.970:FF:000022">
    <property type="entry name" value="2-oxoglutarate ferredoxin oxidoreductase alpha subunit"/>
    <property type="match status" value="1"/>
</dbReference>
<evidence type="ECO:0000256" key="2">
    <source>
        <dbReference type="SAM" id="MobiDB-lite"/>
    </source>
</evidence>
<evidence type="ECO:0000259" key="4">
    <source>
        <dbReference type="Pfam" id="PF01855"/>
    </source>
</evidence>
<evidence type="ECO:0000313" key="5">
    <source>
        <dbReference type="EMBL" id="RJK93416.1"/>
    </source>
</evidence>
<dbReference type="InterPro" id="IPR022367">
    <property type="entry name" value="2-oxoacid/accept_OxRdtase_asu"/>
</dbReference>
<sequence length="671" mass="71163">MVGGAPAPPQAATRGSTVAKQVKQLDRVIIRFAGDSGDGMQLTGDRFTSETASFGNDLSTLPNFPAEIRAPAGTLPGVSSFQVHFADYDILTPGDAPDVLVAMNPAALKANLPDLPRGADVIVDTADFTKRNLARVGYAANPLEDGSLEPWNVHAVDLTGMTVEAVKEFGLSRKDSSRAKNMFALGLVSWLYHRPVEGTERFLRQKFARKPEILGANLAALKAGWNYGETTEGFSVRYEVKPAKLPGGTYRNISGNLALSYGLVAAAGRAGLPLFLGAYPITPASDILHELSRHKRFGVTTFQAEDEIAGIGAALGASFGGALGVTSTSGPGVALKSETIGLAVSLELPLVIVDVQRGGPSTGLPTKTEQSDLLMAMFGRNGEAPVPIVAPRSPGDCFDAAIEACRIALTYRTPVFLLSDGYLANGSEPWRVPATDELPDLRTEFATAPNHVAEDGTEAFWPYKRDPQTLARPWAVPGTPGLAHRIGGIEKADGTGSISYDPANHDRMVRLRQAKVDGIDVPPVQVEDPSGDARVLVLGWGSTYGPIGAACRRVRRRGGRVAQAHLTHLNPFPPGLGEVLRSYDKVLVPEMNLGQLALLLRGTYLVDAISYTQVRGLPFKASELEGVVAGLLEELDEPLAPASDDVPADAVPPRGSGPRAPRTVEQEASSR</sequence>
<feature type="compositionally biased region" description="Low complexity" evidence="2">
    <location>
        <begin position="639"/>
        <end position="653"/>
    </location>
</feature>
<dbReference type="OrthoDB" id="9794954at2"/>
<dbReference type="PANTHER" id="PTHR32154:SF20">
    <property type="entry name" value="2-OXOGLUTARATE OXIDOREDUCTASE SUBUNIT KORA"/>
    <property type="match status" value="1"/>
</dbReference>
<dbReference type="Gene3D" id="3.40.50.920">
    <property type="match status" value="1"/>
</dbReference>
<evidence type="ECO:0000256" key="1">
    <source>
        <dbReference type="ARBA" id="ARBA00023002"/>
    </source>
</evidence>
<dbReference type="SUPFAM" id="SSF52518">
    <property type="entry name" value="Thiamin diphosphate-binding fold (THDP-binding)"/>
    <property type="match status" value="1"/>
</dbReference>
<dbReference type="InterPro" id="IPR009014">
    <property type="entry name" value="Transketo_C/PFOR_II"/>
</dbReference>
<dbReference type="InterPro" id="IPR050722">
    <property type="entry name" value="Pyruvate:ferred/Flavod_OxRd"/>
</dbReference>